<sequence length="142" mass="16289">MVSNLVTKNGCQLGHQKWLPTWLYRQIFAKLPMNHHYNVSPSIPCQNCGGGDRWCRHVSSFGEFRRANSYCSVRCSRQRPTAGVLLAPSHDEFHGPRSDYVRQGPKATISFIDHRDQQSKRKRQQNVNLISSPDPQRGKDNN</sequence>
<protein>
    <submittedName>
        <fullName evidence="2">Uncharacterized protein</fullName>
    </submittedName>
</protein>
<gene>
    <name evidence="2" type="ORF">TNCV_1571831</name>
</gene>
<dbReference type="AlphaFoldDB" id="A0A8X6SU74"/>
<reference evidence="2" key="1">
    <citation type="submission" date="2020-08" db="EMBL/GenBank/DDBJ databases">
        <title>Multicomponent nature underlies the extraordinary mechanical properties of spider dragline silk.</title>
        <authorList>
            <person name="Kono N."/>
            <person name="Nakamura H."/>
            <person name="Mori M."/>
            <person name="Yoshida Y."/>
            <person name="Ohtoshi R."/>
            <person name="Malay A.D."/>
            <person name="Moran D.A.P."/>
            <person name="Tomita M."/>
            <person name="Numata K."/>
            <person name="Arakawa K."/>
        </authorList>
    </citation>
    <scope>NUCLEOTIDE SEQUENCE</scope>
</reference>
<proteinExistence type="predicted"/>
<accession>A0A8X6SU74</accession>
<feature type="compositionally biased region" description="Polar residues" evidence="1">
    <location>
        <begin position="125"/>
        <end position="134"/>
    </location>
</feature>
<evidence type="ECO:0000313" key="2">
    <source>
        <dbReference type="EMBL" id="GFY15372.1"/>
    </source>
</evidence>
<dbReference type="EMBL" id="BMAU01021334">
    <property type="protein sequence ID" value="GFY15372.1"/>
    <property type="molecule type" value="Genomic_DNA"/>
</dbReference>
<keyword evidence="3" id="KW-1185">Reference proteome</keyword>
<comment type="caution">
    <text evidence="2">The sequence shown here is derived from an EMBL/GenBank/DDBJ whole genome shotgun (WGS) entry which is preliminary data.</text>
</comment>
<evidence type="ECO:0000313" key="3">
    <source>
        <dbReference type="Proteomes" id="UP000887159"/>
    </source>
</evidence>
<name>A0A8X6SU74_TRICX</name>
<feature type="region of interest" description="Disordered" evidence="1">
    <location>
        <begin position="114"/>
        <end position="142"/>
    </location>
</feature>
<dbReference type="Proteomes" id="UP000887159">
    <property type="component" value="Unassembled WGS sequence"/>
</dbReference>
<evidence type="ECO:0000256" key="1">
    <source>
        <dbReference type="SAM" id="MobiDB-lite"/>
    </source>
</evidence>
<organism evidence="2 3">
    <name type="scientific">Trichonephila clavipes</name>
    <name type="common">Golden silk orbweaver</name>
    <name type="synonym">Nephila clavipes</name>
    <dbReference type="NCBI Taxonomy" id="2585209"/>
    <lineage>
        <taxon>Eukaryota</taxon>
        <taxon>Metazoa</taxon>
        <taxon>Ecdysozoa</taxon>
        <taxon>Arthropoda</taxon>
        <taxon>Chelicerata</taxon>
        <taxon>Arachnida</taxon>
        <taxon>Araneae</taxon>
        <taxon>Araneomorphae</taxon>
        <taxon>Entelegynae</taxon>
        <taxon>Araneoidea</taxon>
        <taxon>Nephilidae</taxon>
        <taxon>Trichonephila</taxon>
    </lineage>
</organism>